<evidence type="ECO:0000256" key="7">
    <source>
        <dbReference type="ARBA" id="ARBA00033769"/>
    </source>
</evidence>
<name>A0ABD0N2F5_CIRMR</name>
<comment type="subcellular location">
    <subcellularLocation>
        <location evidence="1">Cytoplasm</location>
        <location evidence="1">Cytoskeleton</location>
        <location evidence="1">Microtubule organizing center</location>
        <location evidence="1">Centrosome</location>
        <location evidence="1">Centriolar satellite</location>
    </subcellularLocation>
</comment>
<comment type="function">
    <text evidence="8">Regulator of the tubulin polyglutamylase complex (TPGC) that controls cytoskeletal organization, nuclear shape, and cilium disassembly by balancing microtubule and actin assembly. Regulates the assembly and stability of the TPGC and thereby modulates polyglutamylation of the microtubule, which antagonizes MAP4 binding.</text>
</comment>
<evidence type="ECO:0000313" key="10">
    <source>
        <dbReference type="Proteomes" id="UP001529510"/>
    </source>
</evidence>
<dbReference type="AlphaFoldDB" id="A0ABD0N2F5"/>
<dbReference type="EMBL" id="JAMKFB020000025">
    <property type="protein sequence ID" value="KAL0155707.1"/>
    <property type="molecule type" value="Genomic_DNA"/>
</dbReference>
<evidence type="ECO:0000256" key="5">
    <source>
        <dbReference type="ARBA" id="ARBA00023212"/>
    </source>
</evidence>
<evidence type="ECO:0000256" key="3">
    <source>
        <dbReference type="ARBA" id="ARBA00022553"/>
    </source>
</evidence>
<keyword evidence="10" id="KW-1185">Reference proteome</keyword>
<keyword evidence="2" id="KW-0963">Cytoplasm</keyword>
<evidence type="ECO:0000256" key="6">
    <source>
        <dbReference type="ARBA" id="ARBA00033750"/>
    </source>
</evidence>
<dbReference type="GO" id="GO:0005874">
    <property type="term" value="C:microtubule"/>
    <property type="evidence" value="ECO:0007669"/>
    <property type="project" value="UniProtKB-KW"/>
</dbReference>
<dbReference type="GO" id="GO:0034451">
    <property type="term" value="C:centriolar satellite"/>
    <property type="evidence" value="ECO:0007669"/>
    <property type="project" value="UniProtKB-SubCell"/>
</dbReference>
<comment type="similarity">
    <text evidence="6">Belongs to the CSTPP1 family.</text>
</comment>
<feature type="non-terminal residue" evidence="9">
    <location>
        <position position="64"/>
    </location>
</feature>
<comment type="caution">
    <text evidence="9">The sequence shown here is derived from an EMBL/GenBank/DDBJ whole genome shotgun (WGS) entry which is preliminary data.</text>
</comment>
<dbReference type="PANTHER" id="PTHR34252">
    <property type="entry name" value="UPF0705 PROTEIN C11ORF49"/>
    <property type="match status" value="1"/>
</dbReference>
<evidence type="ECO:0000256" key="4">
    <source>
        <dbReference type="ARBA" id="ARBA00022701"/>
    </source>
</evidence>
<dbReference type="InterPro" id="IPR038968">
    <property type="entry name" value="CSTPP1"/>
</dbReference>
<evidence type="ECO:0000256" key="2">
    <source>
        <dbReference type="ARBA" id="ARBA00022490"/>
    </source>
</evidence>
<accession>A0ABD0N2F5</accession>
<evidence type="ECO:0000256" key="8">
    <source>
        <dbReference type="ARBA" id="ARBA00045673"/>
    </source>
</evidence>
<feature type="non-terminal residue" evidence="9">
    <location>
        <position position="1"/>
    </location>
</feature>
<dbReference type="Proteomes" id="UP001529510">
    <property type="component" value="Unassembled WGS sequence"/>
</dbReference>
<keyword evidence="5" id="KW-0206">Cytoskeleton</keyword>
<organism evidence="9 10">
    <name type="scientific">Cirrhinus mrigala</name>
    <name type="common">Mrigala</name>
    <dbReference type="NCBI Taxonomy" id="683832"/>
    <lineage>
        <taxon>Eukaryota</taxon>
        <taxon>Metazoa</taxon>
        <taxon>Chordata</taxon>
        <taxon>Craniata</taxon>
        <taxon>Vertebrata</taxon>
        <taxon>Euteleostomi</taxon>
        <taxon>Actinopterygii</taxon>
        <taxon>Neopterygii</taxon>
        <taxon>Teleostei</taxon>
        <taxon>Ostariophysi</taxon>
        <taxon>Cypriniformes</taxon>
        <taxon>Cyprinidae</taxon>
        <taxon>Labeoninae</taxon>
        <taxon>Labeonini</taxon>
        <taxon>Cirrhinus</taxon>
    </lineage>
</organism>
<evidence type="ECO:0000256" key="1">
    <source>
        <dbReference type="ARBA" id="ARBA00004607"/>
    </source>
</evidence>
<gene>
    <name evidence="9" type="ORF">M9458_049970</name>
</gene>
<keyword evidence="4" id="KW-0493">Microtubule</keyword>
<keyword evidence="3" id="KW-0597">Phosphoprotein</keyword>
<evidence type="ECO:0000313" key="9">
    <source>
        <dbReference type="EMBL" id="KAL0155707.1"/>
    </source>
</evidence>
<dbReference type="PANTHER" id="PTHR34252:SF1">
    <property type="entry name" value="CENTRIOLAR SATELLITE-ASSOCIATED TUBULIN POLYGLUTAMYLASE COMPLEX REGULATOR 1"/>
    <property type="match status" value="1"/>
</dbReference>
<protein>
    <recommendedName>
        <fullName evidence="7">Centriolar satellite-associated tubulin polyglutamylase complex regulator 1</fullName>
    </recommendedName>
</protein>
<reference evidence="9 10" key="1">
    <citation type="submission" date="2024-05" db="EMBL/GenBank/DDBJ databases">
        <title>Genome sequencing and assembly of Indian major carp, Cirrhinus mrigala (Hamilton, 1822).</title>
        <authorList>
            <person name="Mohindra V."/>
            <person name="Chowdhury L.M."/>
            <person name="Lal K."/>
            <person name="Jena J.K."/>
        </authorList>
    </citation>
    <scope>NUCLEOTIDE SEQUENCE [LARGE SCALE GENOMIC DNA]</scope>
    <source>
        <strain evidence="9">CM1030</strain>
        <tissue evidence="9">Blood</tissue>
    </source>
</reference>
<proteinExistence type="inferred from homology"/>
<sequence length="64" mass="7004">FVESVSVIYQDLLSGKNPNTVIVPTSTSVEQLSSATNEEPNPQEGVDSSIFCECIEGLCERFKH</sequence>